<dbReference type="WBParaSite" id="ASIM_0001628201-mRNA-1">
    <property type="protein sequence ID" value="ASIM_0001628201-mRNA-1"/>
    <property type="gene ID" value="ASIM_0001628201"/>
</dbReference>
<feature type="compositionally biased region" description="Basic and acidic residues" evidence="1">
    <location>
        <begin position="164"/>
        <end position="184"/>
    </location>
</feature>
<feature type="compositionally biased region" description="Polar residues" evidence="1">
    <location>
        <begin position="50"/>
        <end position="61"/>
    </location>
</feature>
<feature type="region of interest" description="Disordered" evidence="1">
    <location>
        <begin position="1"/>
        <end position="479"/>
    </location>
</feature>
<dbReference type="Proteomes" id="UP000267096">
    <property type="component" value="Unassembled WGS sequence"/>
</dbReference>
<keyword evidence="3" id="KW-1185">Reference proteome</keyword>
<feature type="compositionally biased region" description="Basic and acidic residues" evidence="1">
    <location>
        <begin position="357"/>
        <end position="369"/>
    </location>
</feature>
<sequence>MAPRRRLQQKQGRGSSNEVDVPVSEASASGRAANKRVKSQQKSDVKKKTQPQQQGGEVTKSSKQRQCKPIASEEDVNTVNNLENNAESETVELKAAMKPNKKSKTVRFDVEHSETDDETSVLNQQPVKATALQAKSKSNQAVKKNTKTKSTTTKRKASNSTTKVEQEAPETAKVETDTKEEPVKKNTGAKVARTTKKRAVTKANSIIEQEEVISNNEQESDGKVEEVKKSAKTRGRRTRKNTSATTNSVVKEGIKKNARNQEKVSESGDEIKQSRKNARVKAAKTEPTVPELITNNKGKRAKMQTDVSEVVEKTKQQSKSTKKTTAKGRANAKKKTPEVDVRAMEVEESTAALASGAEDKADSVEESTKAELAITKKTTRPKRAVKPKESKADKVDPKGKVTKRQHQQQKSAKQARQTLAKALSVEKDNLMQQAQSKVEKKTMNKKTRQNLVQKDADERSDGNDSSEKTVETETMKKGKRTIKRAKVIVPNTDINVEDTSSVPRSKRLNLLGDCKSVDQQIEMQVTDSGEDKKEERQIEDSTINVTINDITPDDGRLQQLSKERELTPSELCSSKIDESCKEILSEEPLELHPIVPESSNYLAESAKISAEQGDGSLNSHFDVGQPSPKRPSVAESCDKESEESLDLHLDILESPKRGSDVLESCGKQRKESLDSHLDDSYESSHHDHMDVSQHTPSGAQPSNDTEMGGQNSHAEHEVPVDQEPTIVDETNPPSAIAAVDVSDTNRAKVSPNCSANSFANSVTDEKEMTDEGVHEGCEYNNEKILLPMDGGDAEVFEECCDVMTLPSNHSSLLVSRPSANVDNTGAVGDVLESVINKLEMPVTDVSTVNENQHISQNLDGIKGDAVDDLIAEQKHQLMDELQFDDENAIQQDDESAIQQDTKQMTKDNPDDFVRCENEQEIQKPATDLQTNKNSNSAKKRSAIPSSVSVRSRFELQHKKFWEKAPTIQEHVDRIKQLHSKHQSEIPNTFRRLAQSKASNSGSSGIPRRCTSESRSSVSALKTLAKSSIDRNTASQKAAAATSAVKSAAGGGALSTSAAGHQLSRLPCPQLNVKSLTRQRAKEERLMNRSVQRPSPLSRSEPRLSKRLERLATPKKLARPSTSARRQGEQDKIASTSGGMHRGLQSYVDTTAMNDKQYADAMKRGMIKPLNTSFSLR</sequence>
<organism evidence="4">
    <name type="scientific">Anisakis simplex</name>
    <name type="common">Herring worm</name>
    <dbReference type="NCBI Taxonomy" id="6269"/>
    <lineage>
        <taxon>Eukaryota</taxon>
        <taxon>Metazoa</taxon>
        <taxon>Ecdysozoa</taxon>
        <taxon>Nematoda</taxon>
        <taxon>Chromadorea</taxon>
        <taxon>Rhabditida</taxon>
        <taxon>Spirurina</taxon>
        <taxon>Ascaridomorpha</taxon>
        <taxon>Ascaridoidea</taxon>
        <taxon>Anisakidae</taxon>
        <taxon>Anisakis</taxon>
        <taxon>Anisakis simplex complex</taxon>
    </lineage>
</organism>
<feature type="compositionally biased region" description="Basic and acidic residues" evidence="1">
    <location>
        <begin position="454"/>
        <end position="476"/>
    </location>
</feature>
<feature type="compositionally biased region" description="Polar residues" evidence="1">
    <location>
        <begin position="202"/>
        <end position="217"/>
    </location>
</feature>
<feature type="compositionally biased region" description="Basic residues" evidence="1">
    <location>
        <begin position="320"/>
        <end position="334"/>
    </location>
</feature>
<feature type="compositionally biased region" description="Basic residues" evidence="1">
    <location>
        <begin position="144"/>
        <end position="157"/>
    </location>
</feature>
<feature type="compositionally biased region" description="Basic and acidic residues" evidence="1">
    <location>
        <begin position="252"/>
        <end position="273"/>
    </location>
</feature>
<feature type="compositionally biased region" description="Polar residues" evidence="1">
    <location>
        <begin position="77"/>
        <end position="88"/>
    </location>
</feature>
<protein>
    <submittedName>
        <fullName evidence="4">BRCT domain-containing protein</fullName>
    </submittedName>
</protein>
<reference evidence="4" key="1">
    <citation type="submission" date="2017-02" db="UniProtKB">
        <authorList>
            <consortium name="WormBaseParasite"/>
        </authorList>
    </citation>
    <scope>IDENTIFICATION</scope>
</reference>
<feature type="region of interest" description="Disordered" evidence="1">
    <location>
        <begin position="1076"/>
        <end position="1141"/>
    </location>
</feature>
<feature type="compositionally biased region" description="Polar residues" evidence="1">
    <location>
        <begin position="408"/>
        <end position="417"/>
    </location>
</feature>
<gene>
    <name evidence="2" type="ORF">ASIM_LOCUS15690</name>
</gene>
<feature type="compositionally biased region" description="Basic residues" evidence="1">
    <location>
        <begin position="230"/>
        <end position="240"/>
    </location>
</feature>
<feature type="compositionally biased region" description="Polar residues" evidence="1">
    <location>
        <begin position="692"/>
        <end position="712"/>
    </location>
</feature>
<feature type="compositionally biased region" description="Basic and acidic residues" evidence="1">
    <location>
        <begin position="1099"/>
        <end position="1111"/>
    </location>
</feature>
<evidence type="ECO:0000313" key="3">
    <source>
        <dbReference type="Proteomes" id="UP000267096"/>
    </source>
</evidence>
<feature type="compositionally biased region" description="Basic and acidic residues" evidence="1">
    <location>
        <begin position="335"/>
        <end position="345"/>
    </location>
</feature>
<evidence type="ECO:0000256" key="1">
    <source>
        <dbReference type="SAM" id="MobiDB-lite"/>
    </source>
</evidence>
<feature type="compositionally biased region" description="Basic and acidic residues" evidence="1">
    <location>
        <begin position="220"/>
        <end position="229"/>
    </location>
</feature>
<name>A0A0M3K5P1_ANISI</name>
<dbReference type="AlphaFoldDB" id="A0A0M3K5P1"/>
<dbReference type="EMBL" id="UYRR01032493">
    <property type="protein sequence ID" value="VDK55816.1"/>
    <property type="molecule type" value="Genomic_DNA"/>
</dbReference>
<feature type="region of interest" description="Disordered" evidence="1">
    <location>
        <begin position="993"/>
        <end position="1017"/>
    </location>
</feature>
<feature type="compositionally biased region" description="Basic and acidic residues" evidence="1">
    <location>
        <begin position="645"/>
        <end position="691"/>
    </location>
</feature>
<dbReference type="OrthoDB" id="5810714at2759"/>
<reference evidence="2 3" key="2">
    <citation type="submission" date="2018-11" db="EMBL/GenBank/DDBJ databases">
        <authorList>
            <consortium name="Pathogen Informatics"/>
        </authorList>
    </citation>
    <scope>NUCLEOTIDE SEQUENCE [LARGE SCALE GENOMIC DNA]</scope>
</reference>
<feature type="compositionally biased region" description="Basic and acidic residues" evidence="1">
    <location>
        <begin position="386"/>
        <end position="399"/>
    </location>
</feature>
<accession>A0A0M3K5P1</accession>
<feature type="compositionally biased region" description="Polar residues" evidence="1">
    <location>
        <begin position="120"/>
        <end position="142"/>
    </location>
</feature>
<feature type="compositionally biased region" description="Polar residues" evidence="1">
    <location>
        <begin position="927"/>
        <end position="936"/>
    </location>
</feature>
<evidence type="ECO:0000313" key="4">
    <source>
        <dbReference type="WBParaSite" id="ASIM_0001628201-mRNA-1"/>
    </source>
</evidence>
<evidence type="ECO:0000313" key="2">
    <source>
        <dbReference type="EMBL" id="VDK55816.1"/>
    </source>
</evidence>
<feature type="region of interest" description="Disordered" evidence="1">
    <location>
        <begin position="923"/>
        <end position="943"/>
    </location>
</feature>
<proteinExistence type="predicted"/>
<feature type="compositionally biased region" description="Polar residues" evidence="1">
    <location>
        <begin position="9"/>
        <end position="18"/>
    </location>
</feature>
<feature type="region of interest" description="Disordered" evidence="1">
    <location>
        <begin position="605"/>
        <end position="717"/>
    </location>
</feature>